<dbReference type="EC" id="1.14.19.21" evidence="15"/>
<keyword evidence="8" id="KW-0560">Oxidoreductase</keyword>
<evidence type="ECO:0000256" key="10">
    <source>
        <dbReference type="ARBA" id="ARBA00023014"/>
    </source>
</evidence>
<dbReference type="InterPro" id="IPR017941">
    <property type="entry name" value="Rieske_2Fe-2S"/>
</dbReference>
<evidence type="ECO:0000256" key="17">
    <source>
        <dbReference type="ARBA" id="ARBA00046982"/>
    </source>
</evidence>
<dbReference type="GO" id="GO:0004497">
    <property type="term" value="F:monooxygenase activity"/>
    <property type="evidence" value="ECO:0007669"/>
    <property type="project" value="UniProtKB-ARBA"/>
</dbReference>
<keyword evidence="7" id="KW-1133">Transmembrane helix</keyword>
<dbReference type="PANTHER" id="PTHR21266:SF32">
    <property type="entry name" value="CHOLESTEROL 7-DESATURASE NVD"/>
    <property type="match status" value="1"/>
</dbReference>
<evidence type="ECO:0000256" key="4">
    <source>
        <dbReference type="ARBA" id="ARBA00022692"/>
    </source>
</evidence>
<evidence type="ECO:0000256" key="11">
    <source>
        <dbReference type="ARBA" id="ARBA00023136"/>
    </source>
</evidence>
<gene>
    <name evidence="21" type="ORF">I8748_06860</name>
</gene>
<dbReference type="InterPro" id="IPR045605">
    <property type="entry name" value="KshA-like_C"/>
</dbReference>
<dbReference type="CDD" id="cd03469">
    <property type="entry name" value="Rieske_RO_Alpha_N"/>
    <property type="match status" value="1"/>
</dbReference>
<dbReference type="Pfam" id="PF00355">
    <property type="entry name" value="Rieske"/>
    <property type="match status" value="1"/>
</dbReference>
<evidence type="ECO:0000256" key="16">
    <source>
        <dbReference type="ARBA" id="ARBA00030944"/>
    </source>
</evidence>
<comment type="pathway">
    <text evidence="13">Steroid hormone biosynthesis; dafachronic acid biosynthesis.</text>
</comment>
<keyword evidence="5" id="KW-0001">2Fe-2S</keyword>
<dbReference type="GO" id="GO:0051537">
    <property type="term" value="F:2 iron, 2 sulfur cluster binding"/>
    <property type="evidence" value="ECO:0007669"/>
    <property type="project" value="UniProtKB-KW"/>
</dbReference>
<evidence type="ECO:0000256" key="5">
    <source>
        <dbReference type="ARBA" id="ARBA00022714"/>
    </source>
</evidence>
<evidence type="ECO:0000256" key="15">
    <source>
        <dbReference type="ARBA" id="ARBA00026095"/>
    </source>
</evidence>
<dbReference type="GO" id="GO:0046872">
    <property type="term" value="F:metal ion binding"/>
    <property type="evidence" value="ECO:0007669"/>
    <property type="project" value="UniProtKB-KW"/>
</dbReference>
<evidence type="ECO:0000256" key="8">
    <source>
        <dbReference type="ARBA" id="ARBA00023002"/>
    </source>
</evidence>
<dbReference type="GO" id="GO:0170056">
    <property type="term" value="F:cholesterol 7-desaturase [NAD(P)H] activity"/>
    <property type="evidence" value="ECO:0007669"/>
    <property type="project" value="UniProtKB-EC"/>
</dbReference>
<proteinExistence type="inferred from homology"/>
<evidence type="ECO:0000259" key="20">
    <source>
        <dbReference type="PROSITE" id="PS51296"/>
    </source>
</evidence>
<dbReference type="InterPro" id="IPR050584">
    <property type="entry name" value="Cholesterol_7-desaturase"/>
</dbReference>
<dbReference type="Proteomes" id="UP000632766">
    <property type="component" value="Unassembled WGS sequence"/>
</dbReference>
<keyword evidence="12" id="KW-0443">Lipid metabolism</keyword>
<keyword evidence="10" id="KW-0411">Iron-sulfur</keyword>
<keyword evidence="6" id="KW-0479">Metal-binding</keyword>
<keyword evidence="4" id="KW-0812">Transmembrane</keyword>
<dbReference type="Gene3D" id="3.90.380.10">
    <property type="entry name" value="Naphthalene 1,2-dioxygenase Alpha Subunit, Chain A, domain 1"/>
    <property type="match status" value="1"/>
</dbReference>
<evidence type="ECO:0000256" key="18">
    <source>
        <dbReference type="ARBA" id="ARBA00047853"/>
    </source>
</evidence>
<evidence type="ECO:0000313" key="21">
    <source>
        <dbReference type="EMBL" id="MBH8561896.1"/>
    </source>
</evidence>
<dbReference type="PROSITE" id="PS51296">
    <property type="entry name" value="RIESKE"/>
    <property type="match status" value="1"/>
</dbReference>
<organism evidence="21 22">
    <name type="scientific">Amazonocrinis nigriterrae CENA67</name>
    <dbReference type="NCBI Taxonomy" id="2794033"/>
    <lineage>
        <taxon>Bacteria</taxon>
        <taxon>Bacillati</taxon>
        <taxon>Cyanobacteriota</taxon>
        <taxon>Cyanophyceae</taxon>
        <taxon>Nostocales</taxon>
        <taxon>Nostocaceae</taxon>
        <taxon>Amazonocrinis</taxon>
        <taxon>Amazonocrinis nigriterrae</taxon>
    </lineage>
</organism>
<evidence type="ECO:0000256" key="14">
    <source>
        <dbReference type="ARBA" id="ARBA00025729"/>
    </source>
</evidence>
<evidence type="ECO:0000256" key="13">
    <source>
        <dbReference type="ARBA" id="ARBA00025712"/>
    </source>
</evidence>
<comment type="similarity">
    <text evidence="14">Belongs to the cholesterol 7-desaturase family.</text>
</comment>
<feature type="domain" description="Rieske" evidence="20">
    <location>
        <begin position="14"/>
        <end position="117"/>
    </location>
</feature>
<dbReference type="Pfam" id="PF19298">
    <property type="entry name" value="KshA_C"/>
    <property type="match status" value="1"/>
</dbReference>
<evidence type="ECO:0000256" key="3">
    <source>
        <dbReference type="ARBA" id="ARBA00004972"/>
    </source>
</evidence>
<dbReference type="GO" id="GO:0051213">
    <property type="term" value="F:dioxygenase activity"/>
    <property type="evidence" value="ECO:0007669"/>
    <property type="project" value="UniProtKB-KW"/>
</dbReference>
<sequence>MKTRYPLTSFPNGWFRVAYSQELPVKGVQPLHYFGKDLVLFRTEDGVAHVMDAHCPHLGAHLGHGGRVIGNTVQCPFHGWCFNGDGQCVEIPYTKKIPLKAQLQPWIVREINGLIMVWYHSQKEAPSWEIPLLSEYNSSEWTPFRTVGKWRIRSHVQDINENGIDAAHFLAVHGIDSVDDRAFYANDSILNWSCHAKMSLPDEDGKSRVEVVNRLDFTYYGLGYLVERIYPGSEFQPEFINLNSNTPVDGEYVDDHLIISFKKSGNGSDNSDLEAMILQAIATDAEKDLPILENKVYQSSPVLCEDDGPIMQYRRWASQFYSPVPSNSKIPQYQS</sequence>
<dbReference type="AlphaFoldDB" id="A0A8J7HLM6"/>
<comment type="catalytic activity">
    <reaction evidence="19">
        <text>cholesterol + NADPH + O2 + H(+) = 7-dehydrocholesterol + NADP(+) + 2 H2O</text>
        <dbReference type="Rhea" id="RHEA:45024"/>
        <dbReference type="ChEBI" id="CHEBI:15377"/>
        <dbReference type="ChEBI" id="CHEBI:15378"/>
        <dbReference type="ChEBI" id="CHEBI:15379"/>
        <dbReference type="ChEBI" id="CHEBI:16113"/>
        <dbReference type="ChEBI" id="CHEBI:17759"/>
        <dbReference type="ChEBI" id="CHEBI:57783"/>
        <dbReference type="ChEBI" id="CHEBI:58349"/>
        <dbReference type="EC" id="1.14.19.21"/>
    </reaction>
    <physiologicalReaction direction="left-to-right" evidence="19">
        <dbReference type="Rhea" id="RHEA:45025"/>
    </physiologicalReaction>
</comment>
<dbReference type="Gene3D" id="2.102.10.10">
    <property type="entry name" value="Rieske [2Fe-2S] iron-sulphur domain"/>
    <property type="match status" value="1"/>
</dbReference>
<dbReference type="SUPFAM" id="SSF50022">
    <property type="entry name" value="ISP domain"/>
    <property type="match status" value="1"/>
</dbReference>
<dbReference type="GO" id="GO:0016020">
    <property type="term" value="C:membrane"/>
    <property type="evidence" value="ECO:0007669"/>
    <property type="project" value="UniProtKB-SubCell"/>
</dbReference>
<evidence type="ECO:0000256" key="1">
    <source>
        <dbReference type="ARBA" id="ARBA00001962"/>
    </source>
</evidence>
<dbReference type="RefSeq" id="WP_198123893.1">
    <property type="nucleotide sequence ID" value="NZ_JAECZC010000008.1"/>
</dbReference>
<evidence type="ECO:0000256" key="12">
    <source>
        <dbReference type="ARBA" id="ARBA00023221"/>
    </source>
</evidence>
<keyword evidence="9" id="KW-0408">Iron</keyword>
<evidence type="ECO:0000256" key="19">
    <source>
        <dbReference type="ARBA" id="ARBA00049548"/>
    </source>
</evidence>
<comment type="cofactor">
    <cofactor evidence="1">
        <name>Fe cation</name>
        <dbReference type="ChEBI" id="CHEBI:24875"/>
    </cofactor>
</comment>
<dbReference type="GO" id="GO:0008203">
    <property type="term" value="P:cholesterol metabolic process"/>
    <property type="evidence" value="ECO:0007669"/>
    <property type="project" value="InterPro"/>
</dbReference>
<dbReference type="GO" id="GO:0005737">
    <property type="term" value="C:cytoplasm"/>
    <property type="evidence" value="ECO:0007669"/>
    <property type="project" value="TreeGrafter"/>
</dbReference>
<keyword evidence="11" id="KW-0472">Membrane</keyword>
<keyword evidence="21" id="KW-0223">Dioxygenase</keyword>
<protein>
    <recommendedName>
        <fullName evidence="15">cholesterol 7-desaturase</fullName>
        <ecNumber evidence="15">1.14.19.21</ecNumber>
    </recommendedName>
    <alternativeName>
        <fullName evidence="16">Rieske-type oxygenase</fullName>
    </alternativeName>
</protein>
<evidence type="ECO:0000256" key="7">
    <source>
        <dbReference type="ARBA" id="ARBA00022989"/>
    </source>
</evidence>
<evidence type="ECO:0000256" key="6">
    <source>
        <dbReference type="ARBA" id="ARBA00022723"/>
    </source>
</evidence>
<comment type="pathway">
    <text evidence="3">Hormone biosynthesis.</text>
</comment>
<dbReference type="InterPro" id="IPR036922">
    <property type="entry name" value="Rieske_2Fe-2S_sf"/>
</dbReference>
<comment type="catalytic activity">
    <reaction evidence="18">
        <text>cholesterol + NADH + O2 + H(+) = 7-dehydrocholesterol + NAD(+) + 2 H2O</text>
        <dbReference type="Rhea" id="RHEA:51644"/>
        <dbReference type="ChEBI" id="CHEBI:15377"/>
        <dbReference type="ChEBI" id="CHEBI:15378"/>
        <dbReference type="ChEBI" id="CHEBI:15379"/>
        <dbReference type="ChEBI" id="CHEBI:16113"/>
        <dbReference type="ChEBI" id="CHEBI:17759"/>
        <dbReference type="ChEBI" id="CHEBI:57540"/>
        <dbReference type="ChEBI" id="CHEBI:57945"/>
        <dbReference type="EC" id="1.14.19.21"/>
    </reaction>
    <physiologicalReaction direction="left-to-right" evidence="18">
        <dbReference type="Rhea" id="RHEA:51645"/>
    </physiologicalReaction>
</comment>
<dbReference type="PANTHER" id="PTHR21266">
    <property type="entry name" value="IRON-SULFUR DOMAIN CONTAINING PROTEIN"/>
    <property type="match status" value="1"/>
</dbReference>
<comment type="subcellular location">
    <subcellularLocation>
        <location evidence="2">Membrane</location>
    </subcellularLocation>
</comment>
<comment type="subunit">
    <text evidence="17">Homotrimer. The two-component system 3-ketosteroid-9-alpha-monooxygenase is composed of an oxygenase component KshA and a reductase component KshB.</text>
</comment>
<dbReference type="SUPFAM" id="SSF55961">
    <property type="entry name" value="Bet v1-like"/>
    <property type="match status" value="1"/>
</dbReference>
<evidence type="ECO:0000256" key="9">
    <source>
        <dbReference type="ARBA" id="ARBA00023004"/>
    </source>
</evidence>
<keyword evidence="22" id="KW-1185">Reference proteome</keyword>
<evidence type="ECO:0000313" key="22">
    <source>
        <dbReference type="Proteomes" id="UP000632766"/>
    </source>
</evidence>
<accession>A0A8J7HLM6</accession>
<keyword evidence="12" id="KW-0753">Steroid metabolism</keyword>
<reference evidence="21 22" key="1">
    <citation type="journal article" date="2021" name="Int. J. Syst. Evol. Microbiol.">
        <title>Amazonocrinis nigriterrae gen. nov., sp. nov., Atlanticothrix silvestris gen. nov., sp. nov. and Dendronalium phyllosphericum gen. nov., sp. nov., nostocacean cyanobacteria from Brazilian environments.</title>
        <authorList>
            <person name="Alvarenga D.O."/>
            <person name="Andreote A.P.D."/>
            <person name="Branco L.H.Z."/>
            <person name="Delbaje E."/>
            <person name="Cruz R.B."/>
            <person name="Varani A.M."/>
            <person name="Fiore M.F."/>
        </authorList>
    </citation>
    <scope>NUCLEOTIDE SEQUENCE [LARGE SCALE GENOMIC DNA]</scope>
    <source>
        <strain evidence="21 22">CENA67</strain>
    </source>
</reference>
<comment type="caution">
    <text evidence="21">The sequence shown here is derived from an EMBL/GenBank/DDBJ whole genome shotgun (WGS) entry which is preliminary data.</text>
</comment>
<evidence type="ECO:0000256" key="2">
    <source>
        <dbReference type="ARBA" id="ARBA00004370"/>
    </source>
</evidence>
<dbReference type="EMBL" id="JAECZC010000008">
    <property type="protein sequence ID" value="MBH8561896.1"/>
    <property type="molecule type" value="Genomic_DNA"/>
</dbReference>
<name>A0A8J7HLM6_9NOST</name>